<dbReference type="InterPro" id="IPR011044">
    <property type="entry name" value="Quino_amine_DH_bsu"/>
</dbReference>
<dbReference type="SUPFAM" id="SSF50978">
    <property type="entry name" value="WD40 repeat-like"/>
    <property type="match status" value="1"/>
</dbReference>
<keyword evidence="5" id="KW-1185">Reference proteome</keyword>
<gene>
    <name evidence="4" type="ORF">DF185_05265</name>
</gene>
<reference evidence="4 5" key="1">
    <citation type="submission" date="2018-05" db="EMBL/GenBank/DDBJ databases">
        <title>Marinifilum breve JC075T sp. nov., a marine bacterium isolated from Yongle Blue Hole in the South China Sea.</title>
        <authorList>
            <person name="Fu T."/>
        </authorList>
    </citation>
    <scope>NUCLEOTIDE SEQUENCE [LARGE SCALE GENOMIC DNA]</scope>
    <source>
        <strain evidence="4 5">JC075</strain>
    </source>
</reference>
<evidence type="ECO:0000256" key="1">
    <source>
        <dbReference type="PROSITE-ProRule" id="PRU00221"/>
    </source>
</evidence>
<dbReference type="PROSITE" id="PS50082">
    <property type="entry name" value="WD_REPEATS_2"/>
    <property type="match status" value="1"/>
</dbReference>
<dbReference type="OrthoDB" id="1492850at2"/>
<comment type="caution">
    <text evidence="4">The sequence shown here is derived from an EMBL/GenBank/DDBJ whole genome shotgun (WGS) entry which is preliminary data.</text>
</comment>
<dbReference type="PROSITE" id="PS50294">
    <property type="entry name" value="WD_REPEATS_REGION"/>
    <property type="match status" value="1"/>
</dbReference>
<accession>A0A2V3ZZK0</accession>
<dbReference type="RefSeq" id="WP_110359689.1">
    <property type="nucleotide sequence ID" value="NZ_QFLI01000002.1"/>
</dbReference>
<feature type="repeat" description="WD" evidence="1">
    <location>
        <begin position="35"/>
        <end position="76"/>
    </location>
</feature>
<dbReference type="Gene3D" id="2.60.40.10">
    <property type="entry name" value="Immunoglobulins"/>
    <property type="match status" value="1"/>
</dbReference>
<dbReference type="SUPFAM" id="SSF50969">
    <property type="entry name" value="YVTN repeat-like/Quinoprotein amine dehydrogenase"/>
    <property type="match status" value="1"/>
</dbReference>
<evidence type="ECO:0000256" key="2">
    <source>
        <dbReference type="SAM" id="SignalP"/>
    </source>
</evidence>
<dbReference type="Pfam" id="PF00400">
    <property type="entry name" value="WD40"/>
    <property type="match status" value="3"/>
</dbReference>
<dbReference type="Gene3D" id="3.40.50.1460">
    <property type="match status" value="1"/>
</dbReference>
<dbReference type="InterPro" id="IPR001680">
    <property type="entry name" value="WD40_rpt"/>
</dbReference>
<dbReference type="InterPro" id="IPR013783">
    <property type="entry name" value="Ig-like_fold"/>
</dbReference>
<dbReference type="Pfam" id="PF00656">
    <property type="entry name" value="Peptidase_C14"/>
    <property type="match status" value="1"/>
</dbReference>
<evidence type="ECO:0000313" key="4">
    <source>
        <dbReference type="EMBL" id="PXY02055.1"/>
    </source>
</evidence>
<protein>
    <recommendedName>
        <fullName evidence="3">Peptidase C14 caspase domain-containing protein</fullName>
    </recommendedName>
</protein>
<dbReference type="PANTHER" id="PTHR19879:SF9">
    <property type="entry name" value="TRANSCRIPTION INITIATION FACTOR TFIID SUBUNIT 5"/>
    <property type="match status" value="1"/>
</dbReference>
<dbReference type="SUPFAM" id="SSF52129">
    <property type="entry name" value="Caspase-like"/>
    <property type="match status" value="1"/>
</dbReference>
<keyword evidence="2" id="KW-0732">Signal</keyword>
<keyword evidence="1" id="KW-0853">WD repeat</keyword>
<proteinExistence type="predicted"/>
<dbReference type="InterPro" id="IPR015943">
    <property type="entry name" value="WD40/YVTN_repeat-like_dom_sf"/>
</dbReference>
<organism evidence="4 5">
    <name type="scientific">Marinifilum breve</name>
    <dbReference type="NCBI Taxonomy" id="2184082"/>
    <lineage>
        <taxon>Bacteria</taxon>
        <taxon>Pseudomonadati</taxon>
        <taxon>Bacteroidota</taxon>
        <taxon>Bacteroidia</taxon>
        <taxon>Marinilabiliales</taxon>
        <taxon>Marinifilaceae</taxon>
    </lineage>
</organism>
<dbReference type="Proteomes" id="UP000248079">
    <property type="component" value="Unassembled WGS sequence"/>
</dbReference>
<dbReference type="InterPro" id="IPR036322">
    <property type="entry name" value="WD40_repeat_dom_sf"/>
</dbReference>
<dbReference type="Gene3D" id="2.130.10.10">
    <property type="entry name" value="YVTN repeat-like/Quinoprotein amine dehydrogenase"/>
    <property type="match status" value="2"/>
</dbReference>
<name>A0A2V3ZZK0_9BACT</name>
<dbReference type="InterPro" id="IPR011600">
    <property type="entry name" value="Pept_C14_caspase"/>
</dbReference>
<evidence type="ECO:0000313" key="5">
    <source>
        <dbReference type="Proteomes" id="UP000248079"/>
    </source>
</evidence>
<dbReference type="Pfam" id="PF17957">
    <property type="entry name" value="Big_7"/>
    <property type="match status" value="1"/>
</dbReference>
<dbReference type="GO" id="GO:0006508">
    <property type="term" value="P:proteolysis"/>
    <property type="evidence" value="ECO:0007669"/>
    <property type="project" value="InterPro"/>
</dbReference>
<evidence type="ECO:0000259" key="3">
    <source>
        <dbReference type="Pfam" id="PF00656"/>
    </source>
</evidence>
<dbReference type="SMART" id="SM00320">
    <property type="entry name" value="WD40"/>
    <property type="match status" value="6"/>
</dbReference>
<dbReference type="InterPro" id="IPR029030">
    <property type="entry name" value="Caspase-like_dom_sf"/>
</dbReference>
<feature type="chain" id="PRO_5016129257" description="Peptidase C14 caspase domain-containing protein" evidence="2">
    <location>
        <begin position="27"/>
        <end position="962"/>
    </location>
</feature>
<dbReference type="AlphaFoldDB" id="A0A2V3ZZK0"/>
<feature type="domain" description="Peptidase C14 caspase" evidence="3">
    <location>
        <begin position="712"/>
        <end position="950"/>
    </location>
</feature>
<feature type="signal peptide" evidence="2">
    <location>
        <begin position="1"/>
        <end position="26"/>
    </location>
</feature>
<dbReference type="EMBL" id="QFLI01000002">
    <property type="protein sequence ID" value="PXY02055.1"/>
    <property type="molecule type" value="Genomic_DNA"/>
</dbReference>
<dbReference type="GO" id="GO:0004197">
    <property type="term" value="F:cysteine-type endopeptidase activity"/>
    <property type="evidence" value="ECO:0007669"/>
    <property type="project" value="InterPro"/>
</dbReference>
<dbReference type="PANTHER" id="PTHR19879">
    <property type="entry name" value="TRANSCRIPTION INITIATION FACTOR TFIID"/>
    <property type="match status" value="1"/>
</dbReference>
<sequence>MKTIKLFWICLSICLFSLNYNLIAQSTVPILRLNTEMHTAKINRISTDASGKFFFTVSDDKTAKLWDAKSGELIRTFRPPIGYGFDGKLYAGAISPNGQIVVVGGYTGKKNAHKNIYIFNRANGKLLQRLPGHEDVIFDIEFSPNNKYFAAALGSGGIVIYRFEYSKVKSKFVKHKFLDGYNSRSYNVAFSSSGKFASVCLDGKIRLYDKNFTLIKECMGAGKRPSSISFSPNDKKIAVGYTDSPKVEVFSASDLKLLYTPKLGEMNKNGGLGYSVCFSADGNYLYGGGRYSKYINGKWNHIIRLWTNAGEGSYTDYPACNNSIMDMKCLGSGYDQALLYGSYQPDLGKLDAFGNINYSKAGELNDFANSQYKYFKINNTGDEISFKPRGGNVICFSVRNRKLTTDENQSDLNLYTDKQSGTLVTEWQDSYQPKINGKLTQLLKKYERCRSTDISNRGDKIVLGASWYIYCTDILGNKLWEAPTQGAAWSVNISQNDKVIASTQENGLINWYNMQNGELLLSLLVHPKSQEWIMYTPSGLFDCSAGAESLAGWHINQGPDKEAKFYPLSQFYEKYYTPNLGARILGGENINMGNDLLANMKLPPLVEILSPKNALESNSKKIQVSVKITDQGGGVDNVQLYLNDKLIEVSHLDFKSADTNAQSVTKTFDIALVHGANRIRATAFNKQRTESIPHEITAFHEGSIHKTNIHLLAIGVNEYKNPRYQLNYAEADASSFLNEVKNGCNGVYENISITYIKNEEATRTRIIQEFERLKSTAQQEDVFIFYYAGHGVMSEESKSQFYIVPYDVTQMYGNIAMLQSKGISANELKTFSTELKAQKQLFVIDACQSGGMTELLASRGAAKEKAIAQLARSTGTYWITASKSEQFASEFASLGHGIFTYAILQGLKGDADGGTKDKKITVKELSRFLNDKVPELSEKYKGDAQYPTTYVYGQDFPIVIIK</sequence>